<feature type="domain" description="SnoaL-like" evidence="1">
    <location>
        <begin position="20"/>
        <end position="149"/>
    </location>
</feature>
<proteinExistence type="predicted"/>
<reference evidence="2 3" key="1">
    <citation type="submission" date="2020-08" db="EMBL/GenBank/DDBJ databases">
        <title>Sequencing the genomes of 1000 actinobacteria strains.</title>
        <authorList>
            <person name="Klenk H.-P."/>
        </authorList>
    </citation>
    <scope>NUCLEOTIDE SEQUENCE [LARGE SCALE GENOMIC DNA]</scope>
    <source>
        <strain evidence="2 3">DSM 43675</strain>
    </source>
</reference>
<dbReference type="AlphaFoldDB" id="A0A7X0L205"/>
<organism evidence="2 3">
    <name type="scientific">Actinomadura coerulea</name>
    <dbReference type="NCBI Taxonomy" id="46159"/>
    <lineage>
        <taxon>Bacteria</taxon>
        <taxon>Bacillati</taxon>
        <taxon>Actinomycetota</taxon>
        <taxon>Actinomycetes</taxon>
        <taxon>Streptosporangiales</taxon>
        <taxon>Thermomonosporaceae</taxon>
        <taxon>Actinomadura</taxon>
    </lineage>
</organism>
<sequence>MSRYPRSQPPSPDLAARVARLEAIEEIKALKHRYLRACDAKDPEEFRACFIASGASIDYGRLGAFDDAEGMVRVFEAIALRKVDGRNLVLDMHHATHPDITVHDGTRASGRWTLKFRQVNLEDGTESVSTGEYDDEYVVEDGRWKMAKCHFHRYWTITRPLGPGCRVDQATGGGPRPG</sequence>
<evidence type="ECO:0000313" key="3">
    <source>
        <dbReference type="Proteomes" id="UP000546324"/>
    </source>
</evidence>
<dbReference type="Gene3D" id="3.10.450.50">
    <property type="match status" value="1"/>
</dbReference>
<evidence type="ECO:0000259" key="1">
    <source>
        <dbReference type="Pfam" id="PF13577"/>
    </source>
</evidence>
<dbReference type="SUPFAM" id="SSF54427">
    <property type="entry name" value="NTF2-like"/>
    <property type="match status" value="1"/>
</dbReference>
<dbReference type="Proteomes" id="UP000546324">
    <property type="component" value="Unassembled WGS sequence"/>
</dbReference>
<protein>
    <recommendedName>
        <fullName evidence="1">SnoaL-like domain-containing protein</fullName>
    </recommendedName>
</protein>
<dbReference type="InterPro" id="IPR037401">
    <property type="entry name" value="SnoaL-like"/>
</dbReference>
<name>A0A7X0L205_9ACTN</name>
<gene>
    <name evidence="2" type="ORF">BKA00_006052</name>
</gene>
<dbReference type="EMBL" id="JACHMQ010000001">
    <property type="protein sequence ID" value="MBB6399138.1"/>
    <property type="molecule type" value="Genomic_DNA"/>
</dbReference>
<accession>A0A7X0L205</accession>
<comment type="caution">
    <text evidence="2">The sequence shown here is derived from an EMBL/GenBank/DDBJ whole genome shotgun (WGS) entry which is preliminary data.</text>
</comment>
<evidence type="ECO:0000313" key="2">
    <source>
        <dbReference type="EMBL" id="MBB6399138.1"/>
    </source>
</evidence>
<dbReference type="InterPro" id="IPR032710">
    <property type="entry name" value="NTF2-like_dom_sf"/>
</dbReference>
<dbReference type="Pfam" id="PF13577">
    <property type="entry name" value="SnoaL_4"/>
    <property type="match status" value="1"/>
</dbReference>
<keyword evidence="3" id="KW-1185">Reference proteome</keyword>
<dbReference type="RefSeq" id="WP_185030824.1">
    <property type="nucleotide sequence ID" value="NZ_JACHMQ010000001.1"/>
</dbReference>